<evidence type="ECO:0000256" key="1">
    <source>
        <dbReference type="PIRSR" id="PIRSR640198-1"/>
    </source>
</evidence>
<reference evidence="5" key="1">
    <citation type="submission" date="2015-03" db="EMBL/GenBank/DDBJ databases">
        <authorList>
            <consortium name="Pathogen Informatics"/>
            <person name="Murphy D."/>
        </authorList>
    </citation>
    <scope>NUCLEOTIDE SEQUENCE [LARGE SCALE GENOMIC DNA]</scope>
    <source>
        <strain evidence="5">IP6945</strain>
    </source>
</reference>
<dbReference type="InterPro" id="IPR036388">
    <property type="entry name" value="WH-like_DNA-bd_sf"/>
</dbReference>
<feature type="binding site" evidence="2">
    <location>
        <begin position="226"/>
        <end position="233"/>
    </location>
    <ligand>
        <name>ATP</name>
        <dbReference type="ChEBI" id="CHEBI:30616"/>
    </ligand>
</feature>
<dbReference type="Proteomes" id="UP000041882">
    <property type="component" value="Unassembled WGS sequence"/>
</dbReference>
<protein>
    <submittedName>
        <fullName evidence="4">Fic family protein</fullName>
    </submittedName>
</protein>
<dbReference type="SUPFAM" id="SSF46785">
    <property type="entry name" value="Winged helix' DNA-binding domain"/>
    <property type="match status" value="1"/>
</dbReference>
<sequence length="388" mass="44111">MLIGSSSVLEIKIRENLWVWQQQEWPNFYWNDALIQPQLRNTRFKLGQLLGESRGNTSDENTSKMLDTLLANIIASSKIENEQLNVRSVRSSLAKRLGVTLAESYPTTHRSEGLAAMMLDAINGCDTALTLERLYQWHEWLFPNDLWTLNPINVGQLRGNEPMQVISGRMGKETVHFEAPPREVLSAELAQFINWFNVSRTNSLIDPLLRAAIVHFWFVTLHPFEDGKGRMTRALTDMALSQADSQSIHLYAMSVAILENRDAYHAILEESQRGSMDITPWLLWFIATLEQSLNQASEDARSVLAKSRFWLKYNQVGLRAEQIKVLNRLLEGDENSFALGISASQYQKVAKVSKATATRHLGELLAYGCIEKLPGEGRSTRYQIKYPD</sequence>
<dbReference type="Pfam" id="PF13776">
    <property type="entry name" value="DUF4172"/>
    <property type="match status" value="1"/>
</dbReference>
<dbReference type="Gene3D" id="1.10.3290.10">
    <property type="entry name" value="Fido-like domain"/>
    <property type="match status" value="1"/>
</dbReference>
<dbReference type="PANTHER" id="PTHR13504">
    <property type="entry name" value="FIDO DOMAIN-CONTAINING PROTEIN DDB_G0283145"/>
    <property type="match status" value="1"/>
</dbReference>
<dbReference type="EMBL" id="CQAW01000006">
    <property type="protein sequence ID" value="CNH54139.1"/>
    <property type="molecule type" value="Genomic_DNA"/>
</dbReference>
<proteinExistence type="predicted"/>
<dbReference type="InterPro" id="IPR036390">
    <property type="entry name" value="WH_DNA-bd_sf"/>
</dbReference>
<dbReference type="GO" id="GO:0005524">
    <property type="term" value="F:ATP binding"/>
    <property type="evidence" value="ECO:0007669"/>
    <property type="project" value="UniProtKB-KW"/>
</dbReference>
<dbReference type="InterPro" id="IPR036597">
    <property type="entry name" value="Fido-like_dom_sf"/>
</dbReference>
<accession>A0A0T9PAC6</accession>
<keyword evidence="2" id="KW-0547">Nucleotide-binding</keyword>
<organism evidence="4 5">
    <name type="scientific">Yersinia thracica</name>
    <dbReference type="NCBI Taxonomy" id="2890319"/>
    <lineage>
        <taxon>Bacteria</taxon>
        <taxon>Pseudomonadati</taxon>
        <taxon>Pseudomonadota</taxon>
        <taxon>Gammaproteobacteria</taxon>
        <taxon>Enterobacterales</taxon>
        <taxon>Yersiniaceae</taxon>
        <taxon>Yersinia</taxon>
    </lineage>
</organism>
<name>A0A0T9PAC6_9GAMM</name>
<evidence type="ECO:0000256" key="2">
    <source>
        <dbReference type="PIRSR" id="PIRSR640198-2"/>
    </source>
</evidence>
<dbReference type="PROSITE" id="PS51459">
    <property type="entry name" value="FIDO"/>
    <property type="match status" value="1"/>
</dbReference>
<feature type="active site" evidence="1">
    <location>
        <position position="222"/>
    </location>
</feature>
<dbReference type="Gene3D" id="1.10.10.10">
    <property type="entry name" value="Winged helix-like DNA-binding domain superfamily/Winged helix DNA-binding domain"/>
    <property type="match status" value="1"/>
</dbReference>
<keyword evidence="5" id="KW-1185">Reference proteome</keyword>
<keyword evidence="2" id="KW-0067">ATP-binding</keyword>
<dbReference type="SUPFAM" id="SSF140931">
    <property type="entry name" value="Fic-like"/>
    <property type="match status" value="1"/>
</dbReference>
<gene>
    <name evidence="4" type="ORF">ERS008472_01701</name>
</gene>
<dbReference type="InterPro" id="IPR040198">
    <property type="entry name" value="Fido_containing"/>
</dbReference>
<dbReference type="InterPro" id="IPR003812">
    <property type="entry name" value="Fido"/>
</dbReference>
<dbReference type="PANTHER" id="PTHR13504:SF33">
    <property type="entry name" value="FIC FAMILY PROTEIN"/>
    <property type="match status" value="1"/>
</dbReference>
<dbReference type="InterPro" id="IPR025230">
    <property type="entry name" value="DUF4172"/>
</dbReference>
<evidence type="ECO:0000313" key="5">
    <source>
        <dbReference type="Proteomes" id="UP000041882"/>
    </source>
</evidence>
<dbReference type="AlphaFoldDB" id="A0A0T9PAC6"/>
<evidence type="ECO:0000313" key="4">
    <source>
        <dbReference type="EMBL" id="CNH54139.1"/>
    </source>
</evidence>
<dbReference type="Pfam" id="PF02661">
    <property type="entry name" value="Fic"/>
    <property type="match status" value="1"/>
</dbReference>
<evidence type="ECO:0000259" key="3">
    <source>
        <dbReference type="PROSITE" id="PS51459"/>
    </source>
</evidence>
<feature type="domain" description="Fido" evidence="3">
    <location>
        <begin position="129"/>
        <end position="287"/>
    </location>
</feature>